<keyword evidence="1" id="KW-0812">Transmembrane</keyword>
<feature type="transmembrane region" description="Helical" evidence="1">
    <location>
        <begin position="63"/>
        <end position="84"/>
    </location>
</feature>
<keyword evidence="1" id="KW-0472">Membrane</keyword>
<accession>A0A164K1A4</accession>
<protein>
    <recommendedName>
        <fullName evidence="4">DUF1003 domain-containing protein</fullName>
    </recommendedName>
</protein>
<dbReference type="PANTHER" id="PTHR41386">
    <property type="entry name" value="INTEGRAL MEMBRANE PROTEIN-RELATED"/>
    <property type="match status" value="1"/>
</dbReference>
<dbReference type="AlphaFoldDB" id="A0A164K1A4"/>
<dbReference type="OrthoDB" id="9795736at2"/>
<sequence>MSHWNAHPGVRTGTELTRAERVADASARGMGSWHFITTLAVFLCGWVVLNTVSWFPHWDESPFVLLNLALGILAAFSAPLILVAQRRLDQRNAEVALHTMVTSDEIKAAVDRLAGVVESGVMTPAEGRRVFGADT</sequence>
<proteinExistence type="predicted"/>
<feature type="transmembrane region" description="Helical" evidence="1">
    <location>
        <begin position="35"/>
        <end position="57"/>
    </location>
</feature>
<evidence type="ECO:0008006" key="4">
    <source>
        <dbReference type="Google" id="ProtNLM"/>
    </source>
</evidence>
<comment type="caution">
    <text evidence="2">The sequence shown here is derived from an EMBL/GenBank/DDBJ whole genome shotgun (WGS) entry which is preliminary data.</text>
</comment>
<evidence type="ECO:0000313" key="2">
    <source>
        <dbReference type="EMBL" id="KZM70923.1"/>
    </source>
</evidence>
<dbReference type="PANTHER" id="PTHR41386:SF1">
    <property type="entry name" value="MEMBRANE PROTEIN"/>
    <property type="match status" value="1"/>
</dbReference>
<dbReference type="STRING" id="455432.AWN90_41085"/>
<keyword evidence="3" id="KW-1185">Reference proteome</keyword>
<dbReference type="InterPro" id="IPR010406">
    <property type="entry name" value="DUF1003"/>
</dbReference>
<dbReference type="Pfam" id="PF06210">
    <property type="entry name" value="DUF1003"/>
    <property type="match status" value="1"/>
</dbReference>
<evidence type="ECO:0000256" key="1">
    <source>
        <dbReference type="SAM" id="Phobius"/>
    </source>
</evidence>
<evidence type="ECO:0000313" key="3">
    <source>
        <dbReference type="Proteomes" id="UP000076512"/>
    </source>
</evidence>
<gene>
    <name evidence="2" type="ORF">AWN90_41085</name>
</gene>
<dbReference type="EMBL" id="LWGR01000013">
    <property type="protein sequence ID" value="KZM70923.1"/>
    <property type="molecule type" value="Genomic_DNA"/>
</dbReference>
<organism evidence="2 3">
    <name type="scientific">Nocardia terpenica</name>
    <dbReference type="NCBI Taxonomy" id="455432"/>
    <lineage>
        <taxon>Bacteria</taxon>
        <taxon>Bacillati</taxon>
        <taxon>Actinomycetota</taxon>
        <taxon>Actinomycetes</taxon>
        <taxon>Mycobacteriales</taxon>
        <taxon>Nocardiaceae</taxon>
        <taxon>Nocardia</taxon>
    </lineage>
</organism>
<name>A0A164K1A4_9NOCA</name>
<dbReference type="Proteomes" id="UP000076512">
    <property type="component" value="Unassembled WGS sequence"/>
</dbReference>
<dbReference type="RefSeq" id="WP_067594771.1">
    <property type="nucleotide sequence ID" value="NZ_JAAFZG010000003.1"/>
</dbReference>
<reference evidence="2 3" key="1">
    <citation type="submission" date="2016-04" db="EMBL/GenBank/DDBJ databases">
        <authorList>
            <person name="Evans L.H."/>
            <person name="Alamgir A."/>
            <person name="Owens N."/>
            <person name="Weber N.D."/>
            <person name="Virtaneva K."/>
            <person name="Barbian K."/>
            <person name="Babar A."/>
            <person name="Rosenke K."/>
        </authorList>
    </citation>
    <scope>NUCLEOTIDE SEQUENCE [LARGE SCALE GENOMIC DNA]</scope>
    <source>
        <strain evidence="2 3">IFM 0406</strain>
    </source>
</reference>
<keyword evidence="1" id="KW-1133">Transmembrane helix</keyword>